<reference evidence="1 2" key="1">
    <citation type="submission" date="2019-02" db="EMBL/GenBank/DDBJ databases">
        <title>Deep-cultivation of Planctomycetes and their phenomic and genomic characterization uncovers novel biology.</title>
        <authorList>
            <person name="Wiegand S."/>
            <person name="Jogler M."/>
            <person name="Boedeker C."/>
            <person name="Pinto D."/>
            <person name="Vollmers J."/>
            <person name="Rivas-Marin E."/>
            <person name="Kohn T."/>
            <person name="Peeters S.H."/>
            <person name="Heuer A."/>
            <person name="Rast P."/>
            <person name="Oberbeckmann S."/>
            <person name="Bunk B."/>
            <person name="Jeske O."/>
            <person name="Meyerdierks A."/>
            <person name="Storesund J.E."/>
            <person name="Kallscheuer N."/>
            <person name="Luecker S."/>
            <person name="Lage O.M."/>
            <person name="Pohl T."/>
            <person name="Merkel B.J."/>
            <person name="Hornburger P."/>
            <person name="Mueller R.-W."/>
            <person name="Bruemmer F."/>
            <person name="Labrenz M."/>
            <person name="Spormann A.M."/>
            <person name="Op Den Camp H."/>
            <person name="Overmann J."/>
            <person name="Amann R."/>
            <person name="Jetten M.S.M."/>
            <person name="Mascher T."/>
            <person name="Medema M.H."/>
            <person name="Devos D.P."/>
            <person name="Kaster A.-K."/>
            <person name="Ovreas L."/>
            <person name="Rohde M."/>
            <person name="Galperin M.Y."/>
            <person name="Jogler C."/>
        </authorList>
    </citation>
    <scope>NUCLEOTIDE SEQUENCE [LARGE SCALE GENOMIC DNA]</scope>
    <source>
        <strain evidence="1 2">Pla123a</strain>
    </source>
</reference>
<evidence type="ECO:0000313" key="2">
    <source>
        <dbReference type="Proteomes" id="UP000318478"/>
    </source>
</evidence>
<keyword evidence="2" id="KW-1185">Reference proteome</keyword>
<proteinExistence type="predicted"/>
<dbReference type="RefSeq" id="WP_146588318.1">
    <property type="nucleotide sequence ID" value="NZ_SJPO01000007.1"/>
</dbReference>
<dbReference type="OrthoDB" id="9793188at2"/>
<name>A0A5C5YKR0_9BACT</name>
<organism evidence="1 2">
    <name type="scientific">Posidoniimonas polymericola</name>
    <dbReference type="NCBI Taxonomy" id="2528002"/>
    <lineage>
        <taxon>Bacteria</taxon>
        <taxon>Pseudomonadati</taxon>
        <taxon>Planctomycetota</taxon>
        <taxon>Planctomycetia</taxon>
        <taxon>Pirellulales</taxon>
        <taxon>Lacipirellulaceae</taxon>
        <taxon>Posidoniimonas</taxon>
    </lineage>
</organism>
<evidence type="ECO:0008006" key="3">
    <source>
        <dbReference type="Google" id="ProtNLM"/>
    </source>
</evidence>
<dbReference type="InterPro" id="IPR025358">
    <property type="entry name" value="DUF4262"/>
</dbReference>
<comment type="caution">
    <text evidence="1">The sequence shown here is derived from an EMBL/GenBank/DDBJ whole genome shotgun (WGS) entry which is preliminary data.</text>
</comment>
<accession>A0A5C5YKR0</accession>
<sequence length="162" mass="18487">MSEDQEILEAVDRHGWQAINISDTDPPFMYTVGLTKTFKHPEAITIGLEPSTAQRLLSDFVEGLRMGLRFDCDGTSDHEVFASEVGFRRVDESQHPVFAGYAMSFCRLSNLSLDVVQVFWPDSHGKFPFEANCDESCYRLQPRLDIPLTASESQEFRWMDDL</sequence>
<gene>
    <name evidence="1" type="ORF">Pla123a_30090</name>
</gene>
<dbReference type="EMBL" id="SJPO01000007">
    <property type="protein sequence ID" value="TWT75500.1"/>
    <property type="molecule type" value="Genomic_DNA"/>
</dbReference>
<dbReference type="AlphaFoldDB" id="A0A5C5YKR0"/>
<dbReference type="Pfam" id="PF14081">
    <property type="entry name" value="DUF4262"/>
    <property type="match status" value="1"/>
</dbReference>
<dbReference type="Proteomes" id="UP000318478">
    <property type="component" value="Unassembled WGS sequence"/>
</dbReference>
<protein>
    <recommendedName>
        <fullName evidence="3">DUF4262 domain-containing protein</fullName>
    </recommendedName>
</protein>
<evidence type="ECO:0000313" key="1">
    <source>
        <dbReference type="EMBL" id="TWT75500.1"/>
    </source>
</evidence>